<proteinExistence type="predicted"/>
<feature type="region of interest" description="Disordered" evidence="1">
    <location>
        <begin position="1"/>
        <end position="31"/>
    </location>
</feature>
<evidence type="ECO:0000313" key="3">
    <source>
        <dbReference type="Proteomes" id="UP000716291"/>
    </source>
</evidence>
<comment type="caution">
    <text evidence="2">The sequence shown here is derived from an EMBL/GenBank/DDBJ whole genome shotgun (WGS) entry which is preliminary data.</text>
</comment>
<sequence length="156" mass="17451">MKPSSFKRSSPIIFPSASPKLCTPPSEKIPEAKSWQEIVSDSRHSPNMFGYEDNVLGIKERYNVSTTTLTISNISDTTESSDISWNDDDLLSTENSDIQLMEEKIHMDNPHEQNTVQGPVIERSKEPVDTTKTKMHRSIGFGKSILLKVKKATVGI</sequence>
<name>A0A9P6XGT9_RHIOR</name>
<organism evidence="2 3">
    <name type="scientific">Rhizopus oryzae</name>
    <name type="common">Mucormycosis agent</name>
    <name type="synonym">Rhizopus arrhizus var. delemar</name>
    <dbReference type="NCBI Taxonomy" id="64495"/>
    <lineage>
        <taxon>Eukaryota</taxon>
        <taxon>Fungi</taxon>
        <taxon>Fungi incertae sedis</taxon>
        <taxon>Mucoromycota</taxon>
        <taxon>Mucoromycotina</taxon>
        <taxon>Mucoromycetes</taxon>
        <taxon>Mucorales</taxon>
        <taxon>Mucorineae</taxon>
        <taxon>Rhizopodaceae</taxon>
        <taxon>Rhizopus</taxon>
    </lineage>
</organism>
<gene>
    <name evidence="2" type="ORF">G6F64_002340</name>
</gene>
<dbReference type="Proteomes" id="UP000716291">
    <property type="component" value="Unassembled WGS sequence"/>
</dbReference>
<evidence type="ECO:0000313" key="2">
    <source>
        <dbReference type="EMBL" id="KAG1313340.1"/>
    </source>
</evidence>
<keyword evidence="3" id="KW-1185">Reference proteome</keyword>
<protein>
    <submittedName>
        <fullName evidence="2">Uncharacterized protein</fullName>
    </submittedName>
</protein>
<accession>A0A9P6XGT9</accession>
<evidence type="ECO:0000256" key="1">
    <source>
        <dbReference type="SAM" id="MobiDB-lite"/>
    </source>
</evidence>
<dbReference type="EMBL" id="JAANQT010000201">
    <property type="protein sequence ID" value="KAG1313340.1"/>
    <property type="molecule type" value="Genomic_DNA"/>
</dbReference>
<dbReference type="AlphaFoldDB" id="A0A9P6XGT9"/>
<reference evidence="2" key="1">
    <citation type="journal article" date="2020" name="Microb. Genom.">
        <title>Genetic diversity of clinical and environmental Mucorales isolates obtained from an investigation of mucormycosis cases among solid organ transplant recipients.</title>
        <authorList>
            <person name="Nguyen M.H."/>
            <person name="Kaul D."/>
            <person name="Muto C."/>
            <person name="Cheng S.J."/>
            <person name="Richter R.A."/>
            <person name="Bruno V.M."/>
            <person name="Liu G."/>
            <person name="Beyhan S."/>
            <person name="Sundermann A.J."/>
            <person name="Mounaud S."/>
            <person name="Pasculle A.W."/>
            <person name="Nierman W.C."/>
            <person name="Driscoll E."/>
            <person name="Cumbie R."/>
            <person name="Clancy C.J."/>
            <person name="Dupont C.L."/>
        </authorList>
    </citation>
    <scope>NUCLEOTIDE SEQUENCE</scope>
    <source>
        <strain evidence="2">GL11</strain>
    </source>
</reference>